<accession>A0A1E3UF21</accession>
<dbReference type="RefSeq" id="WP_069431859.1">
    <property type="nucleotide sequence ID" value="NZ_MEHA01000014.1"/>
</dbReference>
<dbReference type="SUPFAM" id="SSF50939">
    <property type="entry name" value="Sialidases"/>
    <property type="match status" value="1"/>
</dbReference>
<comment type="caution">
    <text evidence="2">The sequence shown here is derived from an EMBL/GenBank/DDBJ whole genome shotgun (WGS) entry which is preliminary data.</text>
</comment>
<name>A0A1E3UF21_9FIRM</name>
<dbReference type="AlphaFoldDB" id="A0A1E3UF21"/>
<gene>
    <name evidence="2" type="ORF">BEI59_18830</name>
</gene>
<dbReference type="InterPro" id="IPR011040">
    <property type="entry name" value="Sialidase"/>
</dbReference>
<evidence type="ECO:0000259" key="1">
    <source>
        <dbReference type="Pfam" id="PF13088"/>
    </source>
</evidence>
<dbReference type="InterPro" id="IPR036278">
    <property type="entry name" value="Sialidase_sf"/>
</dbReference>
<proteinExistence type="predicted"/>
<sequence length="353" mass="40204">MLDQRFAWNNKVDFPRHGDKPTGMKATIVHKADAAFPFLHDTMVVPLLGKIFMAWYNCSEAEIVGRTVIRGCWSDDGGEHWSIPEIIAEDVTEEGLHYVPVTFHEFEGKAYAYITIMKSHDRPLGYECRVYETGLWNVVKKYEDPLLFNTLIQELPNGMIAAAGRIASRTGELPLIPSVMLAEKQEPATWRIQRLPGPWLTGDYSLPYPETALLIQDGLLTAIVRGEEKAEAYFSQNQGIDWEGPYDTGLPVAGSKMYGGMLSNGIKYFIFNQRTDTNDRSRLVMIIQPKDKKCFTRLYVLQEGYNKKLDAGPYWHYPCACEYKNILFISCTSSSEEKDVRHGILFRIPIENL</sequence>
<organism evidence="2 3">
    <name type="scientific">Eisenbergiella tayi</name>
    <dbReference type="NCBI Taxonomy" id="1432052"/>
    <lineage>
        <taxon>Bacteria</taxon>
        <taxon>Bacillati</taxon>
        <taxon>Bacillota</taxon>
        <taxon>Clostridia</taxon>
        <taxon>Lachnospirales</taxon>
        <taxon>Lachnospiraceae</taxon>
        <taxon>Eisenbergiella</taxon>
    </lineage>
</organism>
<dbReference type="EMBL" id="MEHA01000014">
    <property type="protein sequence ID" value="ODR49168.1"/>
    <property type="molecule type" value="Genomic_DNA"/>
</dbReference>
<evidence type="ECO:0000313" key="3">
    <source>
        <dbReference type="Proteomes" id="UP000094271"/>
    </source>
</evidence>
<evidence type="ECO:0000313" key="2">
    <source>
        <dbReference type="EMBL" id="ODR49168.1"/>
    </source>
</evidence>
<dbReference type="Pfam" id="PF13088">
    <property type="entry name" value="BNR_2"/>
    <property type="match status" value="1"/>
</dbReference>
<dbReference type="Proteomes" id="UP000094271">
    <property type="component" value="Unassembled WGS sequence"/>
</dbReference>
<feature type="domain" description="Sialidase" evidence="1">
    <location>
        <begin position="52"/>
        <end position="306"/>
    </location>
</feature>
<protein>
    <recommendedName>
        <fullName evidence="1">Sialidase domain-containing protein</fullName>
    </recommendedName>
</protein>
<reference evidence="2 3" key="1">
    <citation type="submission" date="2016-08" db="EMBL/GenBank/DDBJ databases">
        <authorList>
            <person name="Seilhamer J.J."/>
        </authorList>
    </citation>
    <scope>NUCLEOTIDE SEQUENCE [LARGE SCALE GENOMIC DNA]</scope>
    <source>
        <strain evidence="2 3">NML150140-1</strain>
    </source>
</reference>
<dbReference type="OrthoDB" id="41724at2"/>